<evidence type="ECO:0000256" key="4">
    <source>
        <dbReference type="ARBA" id="ARBA00022679"/>
    </source>
</evidence>
<evidence type="ECO:0008006" key="9">
    <source>
        <dbReference type="Google" id="ProtNLM"/>
    </source>
</evidence>
<evidence type="ECO:0000313" key="8">
    <source>
        <dbReference type="Proteomes" id="UP000177501"/>
    </source>
</evidence>
<keyword evidence="5" id="KW-0472">Membrane</keyword>
<dbReference type="GO" id="GO:0005886">
    <property type="term" value="C:plasma membrane"/>
    <property type="evidence" value="ECO:0007669"/>
    <property type="project" value="UniProtKB-SubCell"/>
</dbReference>
<dbReference type="EMBL" id="MGHA01000008">
    <property type="protein sequence ID" value="OGM61155.1"/>
    <property type="molecule type" value="Genomic_DNA"/>
</dbReference>
<name>A0A1F8BCR7_9BACT</name>
<comment type="subcellular location">
    <subcellularLocation>
        <location evidence="1">Cell inner membrane</location>
    </subcellularLocation>
</comment>
<evidence type="ECO:0000256" key="1">
    <source>
        <dbReference type="ARBA" id="ARBA00004533"/>
    </source>
</evidence>
<evidence type="ECO:0000256" key="6">
    <source>
        <dbReference type="ARBA" id="ARBA00023315"/>
    </source>
</evidence>
<dbReference type="GO" id="GO:0009247">
    <property type="term" value="P:glycolipid biosynthetic process"/>
    <property type="evidence" value="ECO:0007669"/>
    <property type="project" value="UniProtKB-ARBA"/>
</dbReference>
<dbReference type="STRING" id="1802514.A2955_00220"/>
<proteinExistence type="predicted"/>
<dbReference type="AlphaFoldDB" id="A0A1F8BCR7"/>
<evidence type="ECO:0000256" key="3">
    <source>
        <dbReference type="ARBA" id="ARBA00022519"/>
    </source>
</evidence>
<comment type="caution">
    <text evidence="7">The sequence shown here is derived from an EMBL/GenBank/DDBJ whole genome shotgun (WGS) entry which is preliminary data.</text>
</comment>
<gene>
    <name evidence="7" type="ORF">A2955_00220</name>
</gene>
<dbReference type="InterPro" id="IPR004960">
    <property type="entry name" value="LipA_acyltrans"/>
</dbReference>
<dbReference type="Proteomes" id="UP000177501">
    <property type="component" value="Unassembled WGS sequence"/>
</dbReference>
<keyword evidence="2" id="KW-1003">Cell membrane</keyword>
<keyword evidence="4" id="KW-0808">Transferase</keyword>
<evidence type="ECO:0000256" key="2">
    <source>
        <dbReference type="ARBA" id="ARBA00022475"/>
    </source>
</evidence>
<evidence type="ECO:0000256" key="5">
    <source>
        <dbReference type="ARBA" id="ARBA00023136"/>
    </source>
</evidence>
<organism evidence="7 8">
    <name type="scientific">Candidatus Woesebacteria bacterium RIFCSPLOWO2_01_FULL_37_19</name>
    <dbReference type="NCBI Taxonomy" id="1802514"/>
    <lineage>
        <taxon>Bacteria</taxon>
        <taxon>Candidatus Woeseibacteriota</taxon>
    </lineage>
</organism>
<evidence type="ECO:0000313" key="7">
    <source>
        <dbReference type="EMBL" id="OGM61155.1"/>
    </source>
</evidence>
<reference evidence="7 8" key="1">
    <citation type="journal article" date="2016" name="Nat. Commun.">
        <title>Thousands of microbial genomes shed light on interconnected biogeochemical processes in an aquifer system.</title>
        <authorList>
            <person name="Anantharaman K."/>
            <person name="Brown C.T."/>
            <person name="Hug L.A."/>
            <person name="Sharon I."/>
            <person name="Castelle C.J."/>
            <person name="Probst A.J."/>
            <person name="Thomas B.C."/>
            <person name="Singh A."/>
            <person name="Wilkins M.J."/>
            <person name="Karaoz U."/>
            <person name="Brodie E.L."/>
            <person name="Williams K.H."/>
            <person name="Hubbard S.S."/>
            <person name="Banfield J.F."/>
        </authorList>
    </citation>
    <scope>NUCLEOTIDE SEQUENCE [LARGE SCALE GENOMIC DNA]</scope>
</reference>
<dbReference type="GO" id="GO:0016746">
    <property type="term" value="F:acyltransferase activity"/>
    <property type="evidence" value="ECO:0007669"/>
    <property type="project" value="UniProtKB-KW"/>
</dbReference>
<dbReference type="Pfam" id="PF03279">
    <property type="entry name" value="Lip_A_acyltrans"/>
    <property type="match status" value="1"/>
</dbReference>
<keyword evidence="6" id="KW-0012">Acyltransferase</keyword>
<accession>A0A1F8BCR7</accession>
<protein>
    <recommendedName>
        <fullName evidence="9">Lipid A biosynthesis acyltransferase</fullName>
    </recommendedName>
</protein>
<keyword evidence="3" id="KW-0997">Cell inner membrane</keyword>
<sequence length="243" mass="28618">MQKAIYYCYKNFRVVKPHWSKFRVSYYCILSFYAFAKQRFDSILFLTSGKVRHKTGVINKEIVEEIYKKKGAIFISIHAGSYPVLGKIYNDHFSDRKLIVPFYNHNRLSIFDFFRNRFKKYGIEVVSLGGSMKDIRPVLLRGGSVVLFLDAELPVRHTEKVTMFNKRIELSTGALWLARKYDLAIIPVVINKKNGRLNAHFYEQIEYKNKGDAPVMQEIANKLEKMVLKNLKTWHVYDQFLLR</sequence>